<evidence type="ECO:0000256" key="1">
    <source>
        <dbReference type="ARBA" id="ARBA00010716"/>
    </source>
</evidence>
<keyword evidence="2 8" id="KW-0479">Metal-binding</keyword>
<evidence type="ECO:0000313" key="11">
    <source>
        <dbReference type="Proteomes" id="UP000774750"/>
    </source>
</evidence>
<dbReference type="InterPro" id="IPR011059">
    <property type="entry name" value="Metal-dep_hydrolase_composite"/>
</dbReference>
<keyword evidence="3 5" id="KW-0378">Hydrolase</keyword>
<dbReference type="EMBL" id="JACJKY010000011">
    <property type="protein sequence ID" value="MBM6921080.1"/>
    <property type="molecule type" value="Genomic_DNA"/>
</dbReference>
<feature type="binding site" evidence="7">
    <location>
        <begin position="213"/>
        <end position="214"/>
    </location>
    <ligand>
        <name>substrate</name>
    </ligand>
</feature>
<dbReference type="GO" id="GO:0008448">
    <property type="term" value="F:N-acetylglucosamine-6-phosphate deacetylase activity"/>
    <property type="evidence" value="ECO:0007669"/>
    <property type="project" value="UniProtKB-EC"/>
</dbReference>
<evidence type="ECO:0000256" key="8">
    <source>
        <dbReference type="PIRSR" id="PIRSR038994-3"/>
    </source>
</evidence>
<dbReference type="InterPro" id="IPR006680">
    <property type="entry name" value="Amidohydro-rel"/>
</dbReference>
<dbReference type="Pfam" id="PF01979">
    <property type="entry name" value="Amidohydro_1"/>
    <property type="match status" value="1"/>
</dbReference>
<evidence type="ECO:0000256" key="5">
    <source>
        <dbReference type="PIRNR" id="PIRNR038994"/>
    </source>
</evidence>
<dbReference type="SUPFAM" id="SSF51556">
    <property type="entry name" value="Metallo-dependent hydrolases"/>
    <property type="match status" value="1"/>
</dbReference>
<organism evidence="10 11">
    <name type="scientific">Merdimmobilis hominis</name>
    <dbReference type="NCBI Taxonomy" id="2897707"/>
    <lineage>
        <taxon>Bacteria</taxon>
        <taxon>Bacillati</taxon>
        <taxon>Bacillota</taxon>
        <taxon>Clostridia</taxon>
        <taxon>Eubacteriales</taxon>
        <taxon>Oscillospiraceae</taxon>
        <taxon>Merdimmobilis</taxon>
    </lineage>
</organism>
<feature type="binding site" evidence="8">
    <location>
        <position position="124"/>
    </location>
    <ligand>
        <name>Zn(2+)</name>
        <dbReference type="ChEBI" id="CHEBI:29105"/>
    </ligand>
</feature>
<comment type="similarity">
    <text evidence="1 5">Belongs to the metallo-dependent hydrolases superfamily. NagA family.</text>
</comment>
<dbReference type="InterPro" id="IPR003764">
    <property type="entry name" value="GlcNAc_6-P_deAcase"/>
</dbReference>
<reference evidence="10" key="2">
    <citation type="journal article" date="2021" name="Sci. Rep.">
        <title>The distribution of antibiotic resistance genes in chicken gut microbiota commensals.</title>
        <authorList>
            <person name="Juricova H."/>
            <person name="Matiasovicova J."/>
            <person name="Kubasova T."/>
            <person name="Cejkova D."/>
            <person name="Rychlik I."/>
        </authorList>
    </citation>
    <scope>NUCLEOTIDE SEQUENCE</scope>
    <source>
        <strain evidence="10">An559</strain>
    </source>
</reference>
<keyword evidence="4 5" id="KW-0119">Carbohydrate metabolism</keyword>
<sequence>MIFKNGLVLDKSFRFVKTDVEVKDGKIVNIGNLDGDDVVDISGKYLIPGLVDIHTHGCGGADACDATMEAFDIMSDTQGKAGITSFCATSMTVPEEQIERIFKVVKEYRAGKPKRADVIGINMEGPFFCESKKGAQRADCLKLPDVAFFRHMNELSGNVVKLVDLAPELDGALDFIREVKDEVEISIGHTAANYDEAMAAILCGASHVTHLYNAMNGLTHRSPGVIGAASDSNVFTELICDGIHIDAPAIRAAFKLMNDRVCLISDSMSACGMPNGEYELGGQKVFMNDKKATLVDGTIAGSATNLADCMRKAVEFGIPLETAIKAATFNPAKSIRMEKQIGSIDVNLDADLIVMNKDLEFEQIYFKGVLAD</sequence>
<dbReference type="PANTHER" id="PTHR11113">
    <property type="entry name" value="N-ACETYLGLUCOSAMINE-6-PHOSPHATE DEACETYLASE"/>
    <property type="match status" value="1"/>
</dbReference>
<proteinExistence type="inferred from homology"/>
<dbReference type="AlphaFoldDB" id="A0A938X6Z1"/>
<dbReference type="CDD" id="cd00854">
    <property type="entry name" value="NagA"/>
    <property type="match status" value="1"/>
</dbReference>
<evidence type="ECO:0000256" key="3">
    <source>
        <dbReference type="ARBA" id="ARBA00022801"/>
    </source>
</evidence>
<feature type="binding site" evidence="8">
    <location>
        <position position="210"/>
    </location>
    <ligand>
        <name>Zn(2+)</name>
        <dbReference type="ChEBI" id="CHEBI:29105"/>
    </ligand>
</feature>
<evidence type="ECO:0000313" key="10">
    <source>
        <dbReference type="EMBL" id="MBM6921080.1"/>
    </source>
</evidence>
<dbReference type="EC" id="3.5.1.25" evidence="10"/>
<dbReference type="PANTHER" id="PTHR11113:SF14">
    <property type="entry name" value="N-ACETYLGLUCOSAMINE-6-PHOSPHATE DEACETYLASE"/>
    <property type="match status" value="1"/>
</dbReference>
<name>A0A938X6Z1_9FIRM</name>
<evidence type="ECO:0000259" key="9">
    <source>
        <dbReference type="Pfam" id="PF01979"/>
    </source>
</evidence>
<evidence type="ECO:0000256" key="2">
    <source>
        <dbReference type="ARBA" id="ARBA00022723"/>
    </source>
</evidence>
<dbReference type="PIRSF" id="PIRSF038994">
    <property type="entry name" value="NagA"/>
    <property type="match status" value="1"/>
</dbReference>
<evidence type="ECO:0000256" key="7">
    <source>
        <dbReference type="PIRSR" id="PIRSR038994-2"/>
    </source>
</evidence>
<keyword evidence="11" id="KW-1185">Reference proteome</keyword>
<dbReference type="RefSeq" id="WP_204446647.1">
    <property type="nucleotide sequence ID" value="NZ_JACJKY010000011.1"/>
</dbReference>
<dbReference type="Gene3D" id="3.20.20.140">
    <property type="entry name" value="Metal-dependent hydrolases"/>
    <property type="match status" value="1"/>
</dbReference>
<dbReference type="Proteomes" id="UP000774750">
    <property type="component" value="Unassembled WGS sequence"/>
</dbReference>
<comment type="caution">
    <text evidence="10">The sequence shown here is derived from an EMBL/GenBank/DDBJ whole genome shotgun (WGS) entry which is preliminary data.</text>
</comment>
<comment type="cofactor">
    <cofactor evidence="8">
        <name>a divalent metal cation</name>
        <dbReference type="ChEBI" id="CHEBI:60240"/>
    </cofactor>
    <text evidence="8">Binds 1 divalent metal cation per subunit.</text>
</comment>
<feature type="binding site" evidence="7">
    <location>
        <position position="244"/>
    </location>
    <ligand>
        <name>substrate</name>
    </ligand>
</feature>
<reference evidence="10" key="1">
    <citation type="submission" date="2020-08" db="EMBL/GenBank/DDBJ databases">
        <authorList>
            <person name="Cejkova D."/>
            <person name="Kubasova T."/>
            <person name="Jahodarova E."/>
            <person name="Rychlik I."/>
        </authorList>
    </citation>
    <scope>NUCLEOTIDE SEQUENCE</scope>
    <source>
        <strain evidence="10">An559</strain>
    </source>
</reference>
<gene>
    <name evidence="10" type="primary">nagA</name>
    <name evidence="10" type="ORF">H6A12_07935</name>
</gene>
<dbReference type="GO" id="GO:0006046">
    <property type="term" value="P:N-acetylglucosamine catabolic process"/>
    <property type="evidence" value="ECO:0007669"/>
    <property type="project" value="TreeGrafter"/>
</dbReference>
<feature type="binding site" evidence="7">
    <location>
        <begin position="299"/>
        <end position="301"/>
    </location>
    <ligand>
        <name>substrate</name>
    </ligand>
</feature>
<evidence type="ECO:0000256" key="4">
    <source>
        <dbReference type="ARBA" id="ARBA00023277"/>
    </source>
</evidence>
<accession>A0A938X6Z1</accession>
<evidence type="ECO:0000256" key="6">
    <source>
        <dbReference type="PIRSR" id="PIRSR038994-1"/>
    </source>
</evidence>
<dbReference type="InterPro" id="IPR032466">
    <property type="entry name" value="Metal_Hydrolase"/>
</dbReference>
<feature type="binding site" evidence="8">
    <location>
        <position position="189"/>
    </location>
    <ligand>
        <name>Zn(2+)</name>
        <dbReference type="ChEBI" id="CHEBI:29105"/>
    </ligand>
</feature>
<feature type="domain" description="Amidohydrolase-related" evidence="9">
    <location>
        <begin position="45"/>
        <end position="358"/>
    </location>
</feature>
<dbReference type="Gene3D" id="2.30.40.10">
    <property type="entry name" value="Urease, subunit C, domain 1"/>
    <property type="match status" value="1"/>
</dbReference>
<dbReference type="SUPFAM" id="SSF51338">
    <property type="entry name" value="Composite domain of metallo-dependent hydrolases"/>
    <property type="match status" value="1"/>
</dbReference>
<feature type="binding site" evidence="7">
    <location>
        <position position="135"/>
    </location>
    <ligand>
        <name>substrate</name>
    </ligand>
</feature>
<protein>
    <submittedName>
        <fullName evidence="10">N-acetylglucosamine-6-phosphate deacetylase</fullName>
        <ecNumber evidence="10">3.5.1.25</ecNumber>
    </submittedName>
</protein>
<dbReference type="GO" id="GO:0046872">
    <property type="term" value="F:metal ion binding"/>
    <property type="evidence" value="ECO:0007669"/>
    <property type="project" value="UniProtKB-KW"/>
</dbReference>
<feature type="binding site" evidence="7">
    <location>
        <position position="221"/>
    </location>
    <ligand>
        <name>substrate</name>
    </ligand>
</feature>
<dbReference type="NCBIfam" id="TIGR00221">
    <property type="entry name" value="nagA"/>
    <property type="match status" value="1"/>
</dbReference>
<feature type="active site" description="Proton donor/acceptor" evidence="6">
    <location>
        <position position="266"/>
    </location>
</feature>